<dbReference type="GO" id="GO:0030170">
    <property type="term" value="F:pyridoxal phosphate binding"/>
    <property type="evidence" value="ECO:0007669"/>
    <property type="project" value="InterPro"/>
</dbReference>
<evidence type="ECO:0000256" key="4">
    <source>
        <dbReference type="ARBA" id="ARBA00023125"/>
    </source>
</evidence>
<evidence type="ECO:0000256" key="2">
    <source>
        <dbReference type="ARBA" id="ARBA00022898"/>
    </source>
</evidence>
<name>A0A086BCN3_9FLAO</name>
<evidence type="ECO:0000259" key="6">
    <source>
        <dbReference type="PROSITE" id="PS50949"/>
    </source>
</evidence>
<dbReference type="Gene3D" id="1.10.10.10">
    <property type="entry name" value="Winged helix-like DNA-binding domain superfamily/Winged helix DNA-binding domain"/>
    <property type="match status" value="1"/>
</dbReference>
<dbReference type="SUPFAM" id="SSF53383">
    <property type="entry name" value="PLP-dependent transferases"/>
    <property type="match status" value="1"/>
</dbReference>
<keyword evidence="5" id="KW-0804">Transcription</keyword>
<dbReference type="eggNOG" id="COG1167">
    <property type="taxonomic scope" value="Bacteria"/>
</dbReference>
<gene>
    <name evidence="7" type="ORF">IQ37_10970</name>
</gene>
<protein>
    <submittedName>
        <fullName evidence="7">GntR family transcriptional regulator</fullName>
    </submittedName>
</protein>
<dbReference type="InterPro" id="IPR015422">
    <property type="entry name" value="PyrdxlP-dep_Trfase_small"/>
</dbReference>
<dbReference type="PANTHER" id="PTHR46577">
    <property type="entry name" value="HTH-TYPE TRANSCRIPTIONAL REGULATORY PROTEIN GABR"/>
    <property type="match status" value="1"/>
</dbReference>
<dbReference type="CDD" id="cd07377">
    <property type="entry name" value="WHTH_GntR"/>
    <property type="match status" value="1"/>
</dbReference>
<dbReference type="SUPFAM" id="SSF46785">
    <property type="entry name" value="Winged helix' DNA-binding domain"/>
    <property type="match status" value="1"/>
</dbReference>
<dbReference type="OrthoDB" id="9802328at2"/>
<accession>A0A086BCN3</accession>
<dbReference type="InterPro" id="IPR036390">
    <property type="entry name" value="WH_DNA-bd_sf"/>
</dbReference>
<dbReference type="InterPro" id="IPR004839">
    <property type="entry name" value="Aminotransferase_I/II_large"/>
</dbReference>
<keyword evidence="8" id="KW-1185">Reference proteome</keyword>
<dbReference type="InterPro" id="IPR000524">
    <property type="entry name" value="Tscrpt_reg_HTH_GntR"/>
</dbReference>
<dbReference type="Gene3D" id="3.90.1150.10">
    <property type="entry name" value="Aspartate Aminotransferase, domain 1"/>
    <property type="match status" value="1"/>
</dbReference>
<dbReference type="Pfam" id="PF00392">
    <property type="entry name" value="GntR"/>
    <property type="match status" value="1"/>
</dbReference>
<dbReference type="GO" id="GO:0003700">
    <property type="term" value="F:DNA-binding transcription factor activity"/>
    <property type="evidence" value="ECO:0007669"/>
    <property type="project" value="InterPro"/>
</dbReference>
<evidence type="ECO:0000256" key="3">
    <source>
        <dbReference type="ARBA" id="ARBA00023015"/>
    </source>
</evidence>
<dbReference type="InterPro" id="IPR015421">
    <property type="entry name" value="PyrdxlP-dep_Trfase_major"/>
</dbReference>
<proteinExistence type="inferred from homology"/>
<feature type="domain" description="HTH gntR-type" evidence="6">
    <location>
        <begin position="4"/>
        <end position="72"/>
    </location>
</feature>
<dbReference type="CDD" id="cd00609">
    <property type="entry name" value="AAT_like"/>
    <property type="match status" value="1"/>
</dbReference>
<dbReference type="KEGG" id="cpip:CJF12_04075"/>
<dbReference type="EMBL" id="JPRJ01000018">
    <property type="protein sequence ID" value="KFF26697.1"/>
    <property type="molecule type" value="Genomic_DNA"/>
</dbReference>
<keyword evidence="4" id="KW-0238">DNA-binding</keyword>
<dbReference type="Pfam" id="PF00155">
    <property type="entry name" value="Aminotran_1_2"/>
    <property type="match status" value="1"/>
</dbReference>
<keyword evidence="3" id="KW-0805">Transcription regulation</keyword>
<reference evidence="7 8" key="1">
    <citation type="submission" date="2014-07" db="EMBL/GenBank/DDBJ databases">
        <title>Genome of Chryseobacterium piperi CTM.</title>
        <authorList>
            <person name="Pipes S.E."/>
            <person name="Stropko S.J."/>
            <person name="Newman J.D."/>
        </authorList>
    </citation>
    <scope>NUCLEOTIDE SEQUENCE [LARGE SCALE GENOMIC DNA]</scope>
    <source>
        <strain evidence="7 8">CTM</strain>
    </source>
</reference>
<dbReference type="GO" id="GO:0003677">
    <property type="term" value="F:DNA binding"/>
    <property type="evidence" value="ECO:0007669"/>
    <property type="project" value="UniProtKB-KW"/>
</dbReference>
<evidence type="ECO:0000313" key="7">
    <source>
        <dbReference type="EMBL" id="KFF26697.1"/>
    </source>
</evidence>
<dbReference type="Proteomes" id="UP000028709">
    <property type="component" value="Unassembled WGS sequence"/>
</dbReference>
<comment type="similarity">
    <text evidence="1">In the C-terminal section; belongs to the class-I pyridoxal-phosphate-dependent aminotransferase family.</text>
</comment>
<evidence type="ECO:0000313" key="8">
    <source>
        <dbReference type="Proteomes" id="UP000028709"/>
    </source>
</evidence>
<sequence length="471" mass="53022">MKKEILYLKIAGIIEKQILNGTLRLGEKIPSIRTVQKVYNVSINTVRQAFLELESKSLIESVPKSGYFVSKASQRKFSLPSVIILDSLQKEKHPEDLFHKTFASSENTDITHFSLGLPEKTLLPIAKLNKSVAAVMRSLANGGVTYESVQGNLNFRRTVARWAFMLEGKITEDDVIATSGAMNGMFTCLMAVTKPGDKIAVESPAYFGILKMISAMGLEAVEIPSDPVTGLDLDALKKVLPTISACCFVVNFNNPMGTLMPDDNKKELVRMLTERDIPLIENDIFRNVYYGLERPKPCKAFDEAGIVMLVNSVSKTLAPGYRVGWIIPGKYKDKIIQQKLIQTISTPALYQETISHFLENGRYDHHLHTFRKTVHSNCLKLLQGIEDYFPDNTKVSQPAGGFMLWVELDKKIDTVQLFDIAIRQNISFAPGRMFTQYNQYNNCMRLNFAMNWNEKINADLKTLGQIVKDAY</sequence>
<dbReference type="InterPro" id="IPR015424">
    <property type="entry name" value="PyrdxlP-dep_Trfase"/>
</dbReference>
<dbReference type="InterPro" id="IPR036388">
    <property type="entry name" value="WH-like_DNA-bd_sf"/>
</dbReference>
<dbReference type="Gene3D" id="3.40.640.10">
    <property type="entry name" value="Type I PLP-dependent aspartate aminotransferase-like (Major domain)"/>
    <property type="match status" value="1"/>
</dbReference>
<dbReference type="SMART" id="SM00345">
    <property type="entry name" value="HTH_GNTR"/>
    <property type="match status" value="1"/>
</dbReference>
<organism evidence="7 8">
    <name type="scientific">Chryseobacterium piperi</name>
    <dbReference type="NCBI Taxonomy" id="558152"/>
    <lineage>
        <taxon>Bacteria</taxon>
        <taxon>Pseudomonadati</taxon>
        <taxon>Bacteroidota</taxon>
        <taxon>Flavobacteriia</taxon>
        <taxon>Flavobacteriales</taxon>
        <taxon>Weeksellaceae</taxon>
        <taxon>Chryseobacterium group</taxon>
        <taxon>Chryseobacterium</taxon>
    </lineage>
</organism>
<dbReference type="InterPro" id="IPR051446">
    <property type="entry name" value="HTH_trans_reg/aminotransferase"/>
</dbReference>
<evidence type="ECO:0000256" key="1">
    <source>
        <dbReference type="ARBA" id="ARBA00005384"/>
    </source>
</evidence>
<dbReference type="PROSITE" id="PS50949">
    <property type="entry name" value="HTH_GNTR"/>
    <property type="match status" value="1"/>
</dbReference>
<dbReference type="PANTHER" id="PTHR46577:SF1">
    <property type="entry name" value="HTH-TYPE TRANSCRIPTIONAL REGULATORY PROTEIN GABR"/>
    <property type="match status" value="1"/>
</dbReference>
<dbReference type="AlphaFoldDB" id="A0A086BCN3"/>
<evidence type="ECO:0000256" key="5">
    <source>
        <dbReference type="ARBA" id="ARBA00023163"/>
    </source>
</evidence>
<comment type="caution">
    <text evidence="7">The sequence shown here is derived from an EMBL/GenBank/DDBJ whole genome shotgun (WGS) entry which is preliminary data.</text>
</comment>
<dbReference type="RefSeq" id="WP_034685042.1">
    <property type="nucleotide sequence ID" value="NZ_CP023049.2"/>
</dbReference>
<keyword evidence="2" id="KW-0663">Pyridoxal phosphate</keyword>